<comment type="caution">
    <text evidence="2">The sequence shown here is derived from an EMBL/GenBank/DDBJ whole genome shotgun (WGS) entry which is preliminary data.</text>
</comment>
<evidence type="ECO:0000256" key="1">
    <source>
        <dbReference type="SAM" id="Phobius"/>
    </source>
</evidence>
<sequence length="46" mass="5234">MDDTLFVVLIVTILLVTATLVLSFMIWAEKTNSLLVRLAILVPFYH</sequence>
<name>A0A4R3L3E0_9BACL</name>
<evidence type="ECO:0000313" key="2">
    <source>
        <dbReference type="EMBL" id="TCS92078.1"/>
    </source>
</evidence>
<keyword evidence="1" id="KW-1133">Transmembrane helix</keyword>
<accession>A0A4R3L3E0</accession>
<keyword evidence="3" id="KW-1185">Reference proteome</keyword>
<gene>
    <name evidence="2" type="ORF">EDD58_1185</name>
</gene>
<protein>
    <submittedName>
        <fullName evidence="2">Uncharacterized protein</fullName>
    </submittedName>
</protein>
<organism evidence="2 3">
    <name type="scientific">Hazenella coriacea</name>
    <dbReference type="NCBI Taxonomy" id="1179467"/>
    <lineage>
        <taxon>Bacteria</taxon>
        <taxon>Bacillati</taxon>
        <taxon>Bacillota</taxon>
        <taxon>Bacilli</taxon>
        <taxon>Bacillales</taxon>
        <taxon>Thermoactinomycetaceae</taxon>
        <taxon>Hazenella</taxon>
    </lineage>
</organism>
<keyword evidence="1" id="KW-0472">Membrane</keyword>
<reference evidence="2 3" key="1">
    <citation type="submission" date="2019-03" db="EMBL/GenBank/DDBJ databases">
        <title>Genomic Encyclopedia of Type Strains, Phase IV (KMG-IV): sequencing the most valuable type-strain genomes for metagenomic binning, comparative biology and taxonomic classification.</title>
        <authorList>
            <person name="Goeker M."/>
        </authorList>
    </citation>
    <scope>NUCLEOTIDE SEQUENCE [LARGE SCALE GENOMIC DNA]</scope>
    <source>
        <strain evidence="2 3">DSM 45707</strain>
    </source>
</reference>
<dbReference type="AlphaFoldDB" id="A0A4R3L3E0"/>
<evidence type="ECO:0000313" key="3">
    <source>
        <dbReference type="Proteomes" id="UP000294937"/>
    </source>
</evidence>
<proteinExistence type="predicted"/>
<dbReference type="EMBL" id="SMAG01000018">
    <property type="protein sequence ID" value="TCS92078.1"/>
    <property type="molecule type" value="Genomic_DNA"/>
</dbReference>
<dbReference type="Proteomes" id="UP000294937">
    <property type="component" value="Unassembled WGS sequence"/>
</dbReference>
<feature type="transmembrane region" description="Helical" evidence="1">
    <location>
        <begin position="6"/>
        <end position="28"/>
    </location>
</feature>
<keyword evidence="1" id="KW-0812">Transmembrane</keyword>